<comment type="caution">
    <text evidence="2">The sequence shown here is derived from an EMBL/GenBank/DDBJ whole genome shotgun (WGS) entry which is preliminary data.</text>
</comment>
<gene>
    <name evidence="2" type="ORF">GGR90_002628</name>
</gene>
<dbReference type="NCBIfam" id="NF040504">
    <property type="entry name" value="resist_ArsN1b"/>
    <property type="match status" value="1"/>
</dbReference>
<organism evidence="2 3">
    <name type="scientific">Sphingopyxis italica</name>
    <dbReference type="NCBI Taxonomy" id="1129133"/>
    <lineage>
        <taxon>Bacteria</taxon>
        <taxon>Pseudomonadati</taxon>
        <taxon>Pseudomonadota</taxon>
        <taxon>Alphaproteobacteria</taxon>
        <taxon>Sphingomonadales</taxon>
        <taxon>Sphingomonadaceae</taxon>
        <taxon>Sphingopyxis</taxon>
    </lineage>
</organism>
<keyword evidence="2" id="KW-0012">Acyltransferase</keyword>
<keyword evidence="2" id="KW-0808">Transferase</keyword>
<evidence type="ECO:0000313" key="2">
    <source>
        <dbReference type="EMBL" id="NJB90434.1"/>
    </source>
</evidence>
<dbReference type="GO" id="GO:0102971">
    <property type="term" value="F:phosphinothricin N-acetyltransferase activity"/>
    <property type="evidence" value="ECO:0007669"/>
    <property type="project" value="UniProtKB-EC"/>
</dbReference>
<dbReference type="PROSITE" id="PS51186">
    <property type="entry name" value="GNAT"/>
    <property type="match status" value="1"/>
</dbReference>
<dbReference type="Pfam" id="PF13420">
    <property type="entry name" value="Acetyltransf_4"/>
    <property type="match status" value="1"/>
</dbReference>
<sequence length="163" mass="17792">MSADIRPAASADSARCAEIYAPYVTDTWVSFERDPPGTAEMARRIADYGTSHGWLVAEVEGKMAGYAYGSPHRAREAYATSADVAINLDAAFARAGIGRQLYEALFPILKDRNVHAVFAGIALPNDASIGLHEAMGFAPIGIYRDVGWKMGGWRDVGWWQRLL</sequence>
<dbReference type="AlphaFoldDB" id="A0A7X5XT29"/>
<dbReference type="InterPro" id="IPR000182">
    <property type="entry name" value="GNAT_dom"/>
</dbReference>
<dbReference type="EC" id="2.3.1.183" evidence="2"/>
<keyword evidence="3" id="KW-1185">Reference proteome</keyword>
<dbReference type="InterPro" id="IPR016181">
    <property type="entry name" value="Acyl_CoA_acyltransferase"/>
</dbReference>
<name>A0A7X5XT29_9SPHN</name>
<feature type="domain" description="N-acetyltransferase" evidence="1">
    <location>
        <begin position="3"/>
        <end position="163"/>
    </location>
</feature>
<dbReference type="EMBL" id="JAATIT010000003">
    <property type="protein sequence ID" value="NJB90434.1"/>
    <property type="molecule type" value="Genomic_DNA"/>
</dbReference>
<proteinExistence type="predicted"/>
<evidence type="ECO:0000313" key="3">
    <source>
        <dbReference type="Proteomes" id="UP000535078"/>
    </source>
</evidence>
<evidence type="ECO:0000259" key="1">
    <source>
        <dbReference type="PROSITE" id="PS51186"/>
    </source>
</evidence>
<dbReference type="SUPFAM" id="SSF55729">
    <property type="entry name" value="Acyl-CoA N-acyltransferases (Nat)"/>
    <property type="match status" value="1"/>
</dbReference>
<dbReference type="RefSeq" id="WP_167921878.1">
    <property type="nucleotide sequence ID" value="NZ_JAATIT010000003.1"/>
</dbReference>
<reference evidence="2 3" key="1">
    <citation type="submission" date="2020-03" db="EMBL/GenBank/DDBJ databases">
        <title>Genomic Encyclopedia of Type Strains, Phase IV (KMG-IV): sequencing the most valuable type-strain genomes for metagenomic binning, comparative biology and taxonomic classification.</title>
        <authorList>
            <person name="Goeker M."/>
        </authorList>
    </citation>
    <scope>NUCLEOTIDE SEQUENCE [LARGE SCALE GENOMIC DNA]</scope>
    <source>
        <strain evidence="2 3">DSM 25229</strain>
    </source>
</reference>
<dbReference type="CDD" id="cd04301">
    <property type="entry name" value="NAT_SF"/>
    <property type="match status" value="1"/>
</dbReference>
<protein>
    <submittedName>
        <fullName evidence="2">Phosphinothricin acetyltransferase</fullName>
        <ecNumber evidence="2">2.3.1.183</ecNumber>
    </submittedName>
</protein>
<dbReference type="Gene3D" id="3.40.630.30">
    <property type="match status" value="1"/>
</dbReference>
<accession>A0A7X5XT29</accession>
<dbReference type="Proteomes" id="UP000535078">
    <property type="component" value="Unassembled WGS sequence"/>
</dbReference>